<feature type="transmembrane region" description="Helical" evidence="1">
    <location>
        <begin position="165"/>
        <end position="182"/>
    </location>
</feature>
<sequence length="347" mass="37442">MADKPSGLISGASESVVLRPPTGLRRLAWVVAVFAGLLLLAAGLALLIGAIMPGLCIAATAMYLAGTTVGILSGRAELRQNGLLSRDDPFRKTSLSWDEIGEFRTRAGLLTESIVAVRAEGAPVTLGAPIRFRFGSAPAFHAAVVELSRRADVSVARGRRSMRRVLIRIALLAIFALLFVKMDPIWHHDRWPGRREADSLPDACKTFAAHARQLFPKLAAHPSPASTTGFIQENDCNWGGSSLSLHYTLFRYALGQDGGIEHAKRWYREQTPQTTADTNVSLHGLGDRALLTVSGTVRARQIQITARKGNVVAWIVYMPPAGKDAKDTAVAAAEQMAREALGEVVLH</sequence>
<feature type="transmembrane region" description="Helical" evidence="1">
    <location>
        <begin position="27"/>
        <end position="51"/>
    </location>
</feature>
<evidence type="ECO:0000313" key="3">
    <source>
        <dbReference type="Proteomes" id="UP001589627"/>
    </source>
</evidence>
<gene>
    <name evidence="2" type="ORF">ACFFNX_17055</name>
</gene>
<keyword evidence="1" id="KW-0472">Membrane</keyword>
<comment type="caution">
    <text evidence="2">The sequence shown here is derived from an EMBL/GenBank/DDBJ whole genome shotgun (WGS) entry which is preliminary data.</text>
</comment>
<evidence type="ECO:0000313" key="2">
    <source>
        <dbReference type="EMBL" id="MFB9833898.1"/>
    </source>
</evidence>
<accession>A0ABV5YH04</accession>
<keyword evidence="3" id="KW-1185">Reference proteome</keyword>
<keyword evidence="1" id="KW-1133">Transmembrane helix</keyword>
<evidence type="ECO:0008006" key="4">
    <source>
        <dbReference type="Google" id="ProtNLM"/>
    </source>
</evidence>
<dbReference type="EMBL" id="JBHLZP010000111">
    <property type="protein sequence ID" value="MFB9833898.1"/>
    <property type="molecule type" value="Genomic_DNA"/>
</dbReference>
<dbReference type="RefSeq" id="WP_378202447.1">
    <property type="nucleotide sequence ID" value="NZ_JBHLZP010000111.1"/>
</dbReference>
<proteinExistence type="predicted"/>
<feature type="transmembrane region" description="Helical" evidence="1">
    <location>
        <begin position="57"/>
        <end position="76"/>
    </location>
</feature>
<protein>
    <recommendedName>
        <fullName evidence="4">PH domain-containing protein</fullName>
    </recommendedName>
</protein>
<evidence type="ECO:0000256" key="1">
    <source>
        <dbReference type="SAM" id="Phobius"/>
    </source>
</evidence>
<organism evidence="2 3">
    <name type="scientific">Actinoallomurus acaciae</name>
    <dbReference type="NCBI Taxonomy" id="502577"/>
    <lineage>
        <taxon>Bacteria</taxon>
        <taxon>Bacillati</taxon>
        <taxon>Actinomycetota</taxon>
        <taxon>Actinomycetes</taxon>
        <taxon>Streptosporangiales</taxon>
        <taxon>Thermomonosporaceae</taxon>
        <taxon>Actinoallomurus</taxon>
    </lineage>
</organism>
<name>A0ABV5YH04_9ACTN</name>
<dbReference type="Proteomes" id="UP001589627">
    <property type="component" value="Unassembled WGS sequence"/>
</dbReference>
<reference evidence="2 3" key="1">
    <citation type="submission" date="2024-09" db="EMBL/GenBank/DDBJ databases">
        <authorList>
            <person name="Sun Q."/>
            <person name="Mori K."/>
        </authorList>
    </citation>
    <scope>NUCLEOTIDE SEQUENCE [LARGE SCALE GENOMIC DNA]</scope>
    <source>
        <strain evidence="2 3">TBRC 0563</strain>
    </source>
</reference>
<keyword evidence="1" id="KW-0812">Transmembrane</keyword>